<evidence type="ECO:0000313" key="2">
    <source>
        <dbReference type="EMBL" id="MBU3852419.1"/>
    </source>
</evidence>
<accession>A0A9E2L5H8</accession>
<reference evidence="2" key="1">
    <citation type="journal article" date="2021" name="PeerJ">
        <title>Extensive microbial diversity within the chicken gut microbiome revealed by metagenomics and culture.</title>
        <authorList>
            <person name="Gilroy R."/>
            <person name="Ravi A."/>
            <person name="Getino M."/>
            <person name="Pursley I."/>
            <person name="Horton D.L."/>
            <person name="Alikhan N.F."/>
            <person name="Baker D."/>
            <person name="Gharbi K."/>
            <person name="Hall N."/>
            <person name="Watson M."/>
            <person name="Adriaenssens E.M."/>
            <person name="Foster-Nyarko E."/>
            <person name="Jarju S."/>
            <person name="Secka A."/>
            <person name="Antonio M."/>
            <person name="Oren A."/>
            <person name="Chaudhuri R.R."/>
            <person name="La Ragione R."/>
            <person name="Hildebrand F."/>
            <person name="Pallen M.J."/>
        </authorList>
    </citation>
    <scope>NUCLEOTIDE SEQUENCE</scope>
    <source>
        <strain evidence="2">G3-2149</strain>
    </source>
</reference>
<organism evidence="2 3">
    <name type="scientific">Candidatus Paraprevotella stercoravium</name>
    <dbReference type="NCBI Taxonomy" id="2838725"/>
    <lineage>
        <taxon>Bacteria</taxon>
        <taxon>Pseudomonadati</taxon>
        <taxon>Bacteroidota</taxon>
        <taxon>Bacteroidia</taxon>
        <taxon>Bacteroidales</taxon>
        <taxon>Prevotellaceae</taxon>
        <taxon>Paraprevotella</taxon>
    </lineage>
</organism>
<sequence length="49" mass="5596">MLEIIIVAGLVFVAIVLIALIICLARLDMKDEADDIRRMDEMNRRTGKH</sequence>
<dbReference type="AlphaFoldDB" id="A0A9E2L5H8"/>
<evidence type="ECO:0000256" key="1">
    <source>
        <dbReference type="SAM" id="Phobius"/>
    </source>
</evidence>
<name>A0A9E2L5H8_9BACT</name>
<dbReference type="Proteomes" id="UP000823865">
    <property type="component" value="Unassembled WGS sequence"/>
</dbReference>
<keyword evidence="1" id="KW-1133">Transmembrane helix</keyword>
<feature type="transmembrane region" description="Helical" evidence="1">
    <location>
        <begin position="6"/>
        <end position="27"/>
    </location>
</feature>
<keyword evidence="1" id="KW-0472">Membrane</keyword>
<gene>
    <name evidence="2" type="ORF">H9789_01065</name>
</gene>
<protein>
    <submittedName>
        <fullName evidence="2">Uncharacterized protein</fullName>
    </submittedName>
</protein>
<proteinExistence type="predicted"/>
<keyword evidence="1" id="KW-0812">Transmembrane</keyword>
<dbReference type="EMBL" id="JAHLFU010000018">
    <property type="protein sequence ID" value="MBU3852419.1"/>
    <property type="molecule type" value="Genomic_DNA"/>
</dbReference>
<comment type="caution">
    <text evidence="2">The sequence shown here is derived from an EMBL/GenBank/DDBJ whole genome shotgun (WGS) entry which is preliminary data.</text>
</comment>
<evidence type="ECO:0000313" key="3">
    <source>
        <dbReference type="Proteomes" id="UP000823865"/>
    </source>
</evidence>
<reference evidence="2" key="2">
    <citation type="submission" date="2021-04" db="EMBL/GenBank/DDBJ databases">
        <authorList>
            <person name="Gilroy R."/>
        </authorList>
    </citation>
    <scope>NUCLEOTIDE SEQUENCE</scope>
    <source>
        <strain evidence="2">G3-2149</strain>
    </source>
</reference>